<feature type="compositionally biased region" description="Low complexity" evidence="1">
    <location>
        <begin position="618"/>
        <end position="630"/>
    </location>
</feature>
<dbReference type="Gene3D" id="1.20.58.80">
    <property type="entry name" value="Phosphotransferase system, lactose/cellobiose-type IIA subunit"/>
    <property type="match status" value="1"/>
</dbReference>
<protein>
    <recommendedName>
        <fullName evidence="2">Senescence domain-containing protein</fullName>
    </recommendedName>
</protein>
<feature type="region of interest" description="Disordered" evidence="1">
    <location>
        <begin position="113"/>
        <end position="178"/>
    </location>
</feature>
<feature type="compositionally biased region" description="Basic and acidic residues" evidence="1">
    <location>
        <begin position="580"/>
        <end position="604"/>
    </location>
</feature>
<comment type="caution">
    <text evidence="3">The sequence shown here is derived from an EMBL/GenBank/DDBJ whole genome shotgun (WGS) entry which is preliminary data.</text>
</comment>
<dbReference type="GO" id="GO:0005886">
    <property type="term" value="C:plasma membrane"/>
    <property type="evidence" value="ECO:0007669"/>
    <property type="project" value="TreeGrafter"/>
</dbReference>
<feature type="region of interest" description="Disordered" evidence="1">
    <location>
        <begin position="580"/>
        <end position="642"/>
    </location>
</feature>
<accession>A0AAE1PS70</accession>
<evidence type="ECO:0000313" key="3">
    <source>
        <dbReference type="EMBL" id="KAK4313193.1"/>
    </source>
</evidence>
<name>A0AAE1PS70_9EUCA</name>
<feature type="region of interest" description="Disordered" evidence="1">
    <location>
        <begin position="541"/>
        <end position="566"/>
    </location>
</feature>
<reference evidence="3" key="1">
    <citation type="submission" date="2023-11" db="EMBL/GenBank/DDBJ databases">
        <title>Genome assemblies of two species of porcelain crab, Petrolisthes cinctipes and Petrolisthes manimaculis (Anomura: Porcellanidae).</title>
        <authorList>
            <person name="Angst P."/>
        </authorList>
    </citation>
    <scope>NUCLEOTIDE SEQUENCE</scope>
    <source>
        <strain evidence="3">PB745_02</strain>
        <tissue evidence="3">Gill</tissue>
    </source>
</reference>
<dbReference type="InterPro" id="IPR009686">
    <property type="entry name" value="Senescence/spartin_C"/>
</dbReference>
<feature type="domain" description="Senescence" evidence="2">
    <location>
        <begin position="364"/>
        <end position="531"/>
    </location>
</feature>
<dbReference type="Pfam" id="PF06911">
    <property type="entry name" value="Senescence"/>
    <property type="match status" value="1"/>
</dbReference>
<evidence type="ECO:0000259" key="2">
    <source>
        <dbReference type="Pfam" id="PF06911"/>
    </source>
</evidence>
<dbReference type="EMBL" id="JAWZYT010001339">
    <property type="protein sequence ID" value="KAK4313193.1"/>
    <property type="molecule type" value="Genomic_DNA"/>
</dbReference>
<dbReference type="Proteomes" id="UP001292094">
    <property type="component" value="Unassembled WGS sequence"/>
</dbReference>
<proteinExistence type="predicted"/>
<dbReference type="GO" id="GO:0051301">
    <property type="term" value="P:cell division"/>
    <property type="evidence" value="ECO:0007669"/>
    <property type="project" value="TreeGrafter"/>
</dbReference>
<evidence type="ECO:0000256" key="1">
    <source>
        <dbReference type="SAM" id="MobiDB-lite"/>
    </source>
</evidence>
<feature type="region of interest" description="Disordered" evidence="1">
    <location>
        <begin position="1"/>
        <end position="31"/>
    </location>
</feature>
<dbReference type="AlphaFoldDB" id="A0AAE1PS70"/>
<keyword evidence="4" id="KW-1185">Reference proteome</keyword>
<gene>
    <name evidence="3" type="ORF">Pmani_015455</name>
</gene>
<organism evidence="3 4">
    <name type="scientific">Petrolisthes manimaculis</name>
    <dbReference type="NCBI Taxonomy" id="1843537"/>
    <lineage>
        <taxon>Eukaryota</taxon>
        <taxon>Metazoa</taxon>
        <taxon>Ecdysozoa</taxon>
        <taxon>Arthropoda</taxon>
        <taxon>Crustacea</taxon>
        <taxon>Multicrustacea</taxon>
        <taxon>Malacostraca</taxon>
        <taxon>Eumalacostraca</taxon>
        <taxon>Eucarida</taxon>
        <taxon>Decapoda</taxon>
        <taxon>Pleocyemata</taxon>
        <taxon>Anomura</taxon>
        <taxon>Galatheoidea</taxon>
        <taxon>Porcellanidae</taxon>
        <taxon>Petrolisthes</taxon>
    </lineage>
</organism>
<dbReference type="PANTHER" id="PTHR21068">
    <property type="entry name" value="SPARTIN"/>
    <property type="match status" value="1"/>
</dbReference>
<evidence type="ECO:0000313" key="4">
    <source>
        <dbReference type="Proteomes" id="UP001292094"/>
    </source>
</evidence>
<sequence length="642" mass="67491">MSGVGDGRKDCPGVRERSAPNAPPPTTATPEQEFEHYYHEAYVHIDRGITLVTQGHKAQAEFVLQQGLTLLDKALGVKVEGLDCTADKVQQYTHMQHKMKCTRKEVLCHFAESQTGNSGSGGSGSSGGSSGSSGHPEPPPSYDDYLRSLHTSGQGSGGITTTTTTTSPPVSYPALGDLNVHGGVGGGGGGGGGLSTPILSPQQGEMIFQVDNGVQIFFIYPDGRVTSPSYPAFLAVFTFNEPIGGGRSIVSGGLATVGMTGARGFLQVGEWSYPLVPAHSPVLHSFYGAYMFPDVNSGVEGTSVGVILPDSVDKETRQLFEQILTQLTQYQQQSVPPGVDAQQQTRDISASTSERIAAGAEVVSQETLKTHIQPEVEKREIDPKWHKTAKVARDVSGSAVKVSGYLLGQVGKATMALGRRLAPHLQHQGTKAITHITGQGHQEAAANMDGVLEVAAGAVKGASTIYISLEAAAATLATNITDNTVKVVTHKYGDDVGCLADNTLYAVGQTAMVGHNLTSLGVKGVAKRAAKDTGKAILHQHEAKKGGGGVEEAGGEVEEANREGGGVEKWREAGGVVEEANREGGGVERWREGGGEVEEWREGGGEVEEGIEEGKVATPTTTTTQQQRQPVKPVREKKNKAM</sequence>
<dbReference type="GO" id="GO:0030514">
    <property type="term" value="P:negative regulation of BMP signaling pathway"/>
    <property type="evidence" value="ECO:0007669"/>
    <property type="project" value="TreeGrafter"/>
</dbReference>
<dbReference type="InterPro" id="IPR045036">
    <property type="entry name" value="Spartin-like"/>
</dbReference>
<dbReference type="PANTHER" id="PTHR21068:SF43">
    <property type="entry name" value="SPARTIN"/>
    <property type="match status" value="1"/>
</dbReference>
<feature type="compositionally biased region" description="Basic and acidic residues" evidence="1">
    <location>
        <begin position="1"/>
        <end position="18"/>
    </location>
</feature>
<feature type="compositionally biased region" description="Gly residues" evidence="1">
    <location>
        <begin position="118"/>
        <end position="131"/>
    </location>
</feature>